<sequence length="37" mass="4408">MRKTLLINLNLNNLVKSMNIRYKFSLSPNENRKNSKD</sequence>
<evidence type="ECO:0000313" key="1">
    <source>
        <dbReference type="EMBL" id="DAF62751.1"/>
    </source>
</evidence>
<proteinExistence type="predicted"/>
<name>A0A8S5TIE1_9CAUD</name>
<accession>A0A8S5TIE1</accession>
<dbReference type="EMBL" id="BK032827">
    <property type="protein sequence ID" value="DAF62751.1"/>
    <property type="molecule type" value="Genomic_DNA"/>
</dbReference>
<organism evidence="1">
    <name type="scientific">Myoviridae sp. ctMnh10</name>
    <dbReference type="NCBI Taxonomy" id="2827682"/>
    <lineage>
        <taxon>Viruses</taxon>
        <taxon>Duplodnaviria</taxon>
        <taxon>Heunggongvirae</taxon>
        <taxon>Uroviricota</taxon>
        <taxon>Caudoviricetes</taxon>
    </lineage>
</organism>
<protein>
    <submittedName>
        <fullName evidence="1">Uncharacterized protein</fullName>
    </submittedName>
</protein>
<reference evidence="1" key="1">
    <citation type="journal article" date="2021" name="Proc. Natl. Acad. Sci. U.S.A.">
        <title>A Catalog of Tens of Thousands of Viruses from Human Metagenomes Reveals Hidden Associations with Chronic Diseases.</title>
        <authorList>
            <person name="Tisza M.J."/>
            <person name="Buck C.B."/>
        </authorList>
    </citation>
    <scope>NUCLEOTIDE SEQUENCE</scope>
    <source>
        <strain evidence="1">CtMnh10</strain>
    </source>
</reference>